<keyword evidence="2" id="KW-1185">Reference proteome</keyword>
<evidence type="ECO:0000313" key="1">
    <source>
        <dbReference type="EMBL" id="THH20063.1"/>
    </source>
</evidence>
<evidence type="ECO:0000313" key="2">
    <source>
        <dbReference type="Proteomes" id="UP000310158"/>
    </source>
</evidence>
<organism evidence="1 2">
    <name type="scientific">Bondarzewia mesenterica</name>
    <dbReference type="NCBI Taxonomy" id="1095465"/>
    <lineage>
        <taxon>Eukaryota</taxon>
        <taxon>Fungi</taxon>
        <taxon>Dikarya</taxon>
        <taxon>Basidiomycota</taxon>
        <taxon>Agaricomycotina</taxon>
        <taxon>Agaricomycetes</taxon>
        <taxon>Russulales</taxon>
        <taxon>Bondarzewiaceae</taxon>
        <taxon>Bondarzewia</taxon>
    </lineage>
</organism>
<protein>
    <submittedName>
        <fullName evidence="1">Uncharacterized protein</fullName>
    </submittedName>
</protein>
<dbReference type="AlphaFoldDB" id="A0A4V3XG50"/>
<comment type="caution">
    <text evidence="1">The sequence shown here is derived from an EMBL/GenBank/DDBJ whole genome shotgun (WGS) entry which is preliminary data.</text>
</comment>
<reference evidence="1 2" key="1">
    <citation type="submission" date="2019-02" db="EMBL/GenBank/DDBJ databases">
        <title>Genome sequencing of the rare red list fungi Bondarzewia mesenterica.</title>
        <authorList>
            <person name="Buettner E."/>
            <person name="Kellner H."/>
        </authorList>
    </citation>
    <scope>NUCLEOTIDE SEQUENCE [LARGE SCALE GENOMIC DNA]</scope>
    <source>
        <strain evidence="1 2">DSM 108281</strain>
    </source>
</reference>
<proteinExistence type="predicted"/>
<dbReference type="Proteomes" id="UP000310158">
    <property type="component" value="Unassembled WGS sequence"/>
</dbReference>
<dbReference type="EMBL" id="SGPL01000030">
    <property type="protein sequence ID" value="THH20063.1"/>
    <property type="molecule type" value="Genomic_DNA"/>
</dbReference>
<accession>A0A4V3XG50</accession>
<sequence length="114" mass="12437">MDPSVRSSVSVFAVCNDDTDWARLAAAYTDARRATSPLLTNATSCDPDPEAARGFLNSREFDMLECCDSSMVISLGGRFGSRKSKKVDRPEVLLLLASPDSRSRRGSPREARPP</sequence>
<gene>
    <name evidence="1" type="ORF">EW146_g1230</name>
</gene>
<name>A0A4V3XG50_9AGAM</name>